<dbReference type="GO" id="GO:0005525">
    <property type="term" value="F:GTP binding"/>
    <property type="evidence" value="ECO:0007669"/>
    <property type="project" value="UniProtKB-UniRule"/>
</dbReference>
<dbReference type="Gene3D" id="3.40.50.300">
    <property type="entry name" value="P-loop containing nucleotide triphosphate hydrolases"/>
    <property type="match status" value="1"/>
</dbReference>
<keyword evidence="10 14" id="KW-0547">Nucleotide-binding</keyword>
<keyword evidence="12 14" id="KW-0067">ATP-binding</keyword>
<keyword evidence="13 14" id="KW-0342">GTP-binding</keyword>
<keyword evidence="8 14" id="KW-0169">Cobalamin biosynthesis</keyword>
<dbReference type="EMBL" id="AP012547">
    <property type="protein sequence ID" value="BAO30400.1"/>
    <property type="molecule type" value="Genomic_DNA"/>
</dbReference>
<evidence type="ECO:0000256" key="16">
    <source>
        <dbReference type="PIRSR" id="PIRSR006135-2"/>
    </source>
</evidence>
<evidence type="ECO:0000256" key="1">
    <source>
        <dbReference type="ARBA" id="ARBA00000312"/>
    </source>
</evidence>
<dbReference type="PIRSF" id="PIRSF006135">
    <property type="entry name" value="CobU"/>
    <property type="match status" value="1"/>
</dbReference>
<accession>W0SHQ2</accession>
<evidence type="ECO:0000256" key="11">
    <source>
        <dbReference type="ARBA" id="ARBA00022777"/>
    </source>
</evidence>
<comment type="catalytic activity">
    <reaction evidence="3">
        <text>adenosylcob(III)inamide + GTP = adenosylcob(III)inamide phosphate + GDP + H(+)</text>
        <dbReference type="Rhea" id="RHEA:15765"/>
        <dbReference type="ChEBI" id="CHEBI:2480"/>
        <dbReference type="ChEBI" id="CHEBI:15378"/>
        <dbReference type="ChEBI" id="CHEBI:37565"/>
        <dbReference type="ChEBI" id="CHEBI:58189"/>
        <dbReference type="ChEBI" id="CHEBI:58502"/>
        <dbReference type="EC" id="2.7.1.156"/>
    </reaction>
</comment>
<feature type="binding site" evidence="16">
    <location>
        <position position="82"/>
    </location>
    <ligand>
        <name>GTP</name>
        <dbReference type="ChEBI" id="CHEBI:37565"/>
    </ligand>
</feature>
<dbReference type="PANTHER" id="PTHR34848:SF1">
    <property type="entry name" value="BIFUNCTIONAL ADENOSYLCOBALAMIN BIOSYNTHESIS PROTEIN COBU"/>
    <property type="match status" value="1"/>
</dbReference>
<evidence type="ECO:0000256" key="15">
    <source>
        <dbReference type="PIRSR" id="PIRSR006135-1"/>
    </source>
</evidence>
<dbReference type="GO" id="GO:0008820">
    <property type="term" value="F:cobinamide phosphate guanylyltransferase activity"/>
    <property type="evidence" value="ECO:0007669"/>
    <property type="project" value="UniProtKB-UniRule"/>
</dbReference>
<name>W0SHQ2_9PROT</name>
<evidence type="ECO:0000256" key="6">
    <source>
        <dbReference type="ARBA" id="ARBA00005159"/>
    </source>
</evidence>
<evidence type="ECO:0000256" key="3">
    <source>
        <dbReference type="ARBA" id="ARBA00001522"/>
    </source>
</evidence>
<dbReference type="OrthoDB" id="9788370at2"/>
<feature type="active site" description="GMP-histidine intermediate" evidence="15">
    <location>
        <position position="48"/>
    </location>
</feature>
<dbReference type="EC" id="2.7.1.156" evidence="14"/>
<reference evidence="17 18" key="1">
    <citation type="journal article" date="2014" name="Syst. Appl. Microbiol.">
        <title>Complete genomes of freshwater sulfur oxidizers Sulfuricella denitrificans skB26 and Sulfuritalea hydrogenivorans sk43H: genetic insights into the sulfur oxidation pathway of betaproteobacteria.</title>
        <authorList>
            <person name="Watanabe T."/>
            <person name="Kojima H."/>
            <person name="Fukui M."/>
        </authorList>
    </citation>
    <scope>NUCLEOTIDE SEQUENCE [LARGE SCALE GENOMIC DNA]</scope>
    <source>
        <strain evidence="17">DSM22779</strain>
    </source>
</reference>
<dbReference type="InterPro" id="IPR027417">
    <property type="entry name" value="P-loop_NTPase"/>
</dbReference>
<dbReference type="RefSeq" id="WP_041099799.1">
    <property type="nucleotide sequence ID" value="NZ_AP012547.1"/>
</dbReference>
<dbReference type="Pfam" id="PF02283">
    <property type="entry name" value="CobU"/>
    <property type="match status" value="1"/>
</dbReference>
<comment type="catalytic activity">
    <reaction evidence="2 14">
        <text>adenosylcob(III)inamide phosphate + GTP + H(+) = adenosylcob(III)inamide-GDP + diphosphate</text>
        <dbReference type="Rhea" id="RHEA:22712"/>
        <dbReference type="ChEBI" id="CHEBI:15378"/>
        <dbReference type="ChEBI" id="CHEBI:33019"/>
        <dbReference type="ChEBI" id="CHEBI:37565"/>
        <dbReference type="ChEBI" id="CHEBI:58502"/>
        <dbReference type="ChEBI" id="CHEBI:60487"/>
        <dbReference type="EC" id="2.7.7.62"/>
    </reaction>
</comment>
<evidence type="ECO:0000256" key="14">
    <source>
        <dbReference type="PIRNR" id="PIRNR006135"/>
    </source>
</evidence>
<dbReference type="HOGENOM" id="CLU_094161_0_1_4"/>
<comment type="pathway">
    <text evidence="5 14">Cofactor biosynthesis; adenosylcobalamin biosynthesis; adenosylcobalamin from cob(II)yrinate a,c-diamide: step 6/7.</text>
</comment>
<dbReference type="GO" id="GO:0005524">
    <property type="term" value="F:ATP binding"/>
    <property type="evidence" value="ECO:0007669"/>
    <property type="project" value="UniProtKB-UniRule"/>
</dbReference>
<evidence type="ECO:0000256" key="2">
    <source>
        <dbReference type="ARBA" id="ARBA00000711"/>
    </source>
</evidence>
<dbReference type="STRING" id="1223802.SUTH_02618"/>
<evidence type="ECO:0000256" key="12">
    <source>
        <dbReference type="ARBA" id="ARBA00022840"/>
    </source>
</evidence>
<comment type="catalytic activity">
    <reaction evidence="1 14">
        <text>adenosylcob(III)inamide + ATP = adenosylcob(III)inamide phosphate + ADP + H(+)</text>
        <dbReference type="Rhea" id="RHEA:15769"/>
        <dbReference type="ChEBI" id="CHEBI:2480"/>
        <dbReference type="ChEBI" id="CHEBI:15378"/>
        <dbReference type="ChEBI" id="CHEBI:30616"/>
        <dbReference type="ChEBI" id="CHEBI:58502"/>
        <dbReference type="ChEBI" id="CHEBI:456216"/>
        <dbReference type="EC" id="2.7.1.156"/>
    </reaction>
</comment>
<keyword evidence="18" id="KW-1185">Reference proteome</keyword>
<sequence>MIELILGGARSGKSALAEQRAADSGLAVTYIATAQAGDAEMARRIAHHQSRRAQHWGLVEEPLHLATALSTHAAPDRCLLVECLTLWLTNLLYAGNAARQAEAGEEVSCPLLAFETSALLDCLPHLPGRIILVSNEVGLGIVPLGAATRLYVDDAGRLNQSIARIAQRVTFVAAGLPLELKGA</sequence>
<keyword evidence="11 14" id="KW-0418">Kinase</keyword>
<evidence type="ECO:0000256" key="7">
    <source>
        <dbReference type="ARBA" id="ARBA00007490"/>
    </source>
</evidence>
<comment type="function">
    <text evidence="4 14">Catalyzes ATP-dependent phosphorylation of adenosylcobinamide and addition of GMP to adenosylcobinamide phosphate.</text>
</comment>
<dbReference type="AlphaFoldDB" id="W0SHQ2"/>
<evidence type="ECO:0000256" key="9">
    <source>
        <dbReference type="ARBA" id="ARBA00022679"/>
    </source>
</evidence>
<organism evidence="17 18">
    <name type="scientific">Sulfuritalea hydrogenivorans sk43H</name>
    <dbReference type="NCBI Taxonomy" id="1223802"/>
    <lineage>
        <taxon>Bacteria</taxon>
        <taxon>Pseudomonadati</taxon>
        <taxon>Pseudomonadota</taxon>
        <taxon>Betaproteobacteria</taxon>
        <taxon>Nitrosomonadales</taxon>
        <taxon>Sterolibacteriaceae</taxon>
        <taxon>Sulfuritalea</taxon>
    </lineage>
</organism>
<gene>
    <name evidence="17" type="ORF">SUTH_02618</name>
</gene>
<dbReference type="InterPro" id="IPR003203">
    <property type="entry name" value="CobU/CobP"/>
</dbReference>
<dbReference type="UniPathway" id="UPA00148">
    <property type="reaction ID" value="UER00236"/>
</dbReference>
<dbReference type="NCBIfam" id="NF004469">
    <property type="entry name" value="PRK05800.1"/>
    <property type="match status" value="1"/>
</dbReference>
<evidence type="ECO:0000313" key="18">
    <source>
        <dbReference type="Proteomes" id="UP000031637"/>
    </source>
</evidence>
<dbReference type="GO" id="GO:0009236">
    <property type="term" value="P:cobalamin biosynthetic process"/>
    <property type="evidence" value="ECO:0007669"/>
    <property type="project" value="UniProtKB-UniRule"/>
</dbReference>
<dbReference type="PANTHER" id="PTHR34848">
    <property type="match status" value="1"/>
</dbReference>
<evidence type="ECO:0000256" key="8">
    <source>
        <dbReference type="ARBA" id="ARBA00022573"/>
    </source>
</evidence>
<dbReference type="GO" id="GO:0043752">
    <property type="term" value="F:adenosylcobinamide kinase activity"/>
    <property type="evidence" value="ECO:0007669"/>
    <property type="project" value="UniProtKB-EC"/>
</dbReference>
<feature type="binding site" evidence="16">
    <location>
        <begin position="7"/>
        <end position="14"/>
    </location>
    <ligand>
        <name>GTP</name>
        <dbReference type="ChEBI" id="CHEBI:37565"/>
    </ligand>
</feature>
<keyword evidence="9 14" id="KW-0808">Transferase</keyword>
<comment type="similarity">
    <text evidence="7 14">Belongs to the CobU/CobP family.</text>
</comment>
<protein>
    <recommendedName>
        <fullName evidence="14">Bifunctional adenosylcobalamin biosynthesis protein</fullName>
        <ecNumber evidence="14">2.7.1.156</ecNumber>
        <ecNumber evidence="14">2.7.7.62</ecNumber>
    </recommendedName>
</protein>
<evidence type="ECO:0000256" key="4">
    <source>
        <dbReference type="ARBA" id="ARBA00003889"/>
    </source>
</evidence>
<proteinExistence type="inferred from homology"/>
<evidence type="ECO:0000256" key="10">
    <source>
        <dbReference type="ARBA" id="ARBA00022741"/>
    </source>
</evidence>
<evidence type="ECO:0000256" key="13">
    <source>
        <dbReference type="ARBA" id="ARBA00023134"/>
    </source>
</evidence>
<dbReference type="SUPFAM" id="SSF52540">
    <property type="entry name" value="P-loop containing nucleoside triphosphate hydrolases"/>
    <property type="match status" value="1"/>
</dbReference>
<dbReference type="EC" id="2.7.7.62" evidence="14"/>
<comment type="pathway">
    <text evidence="6 14">Cofactor biosynthesis; adenosylcobalamin biosynthesis; adenosylcobalamin from cob(II)yrinate a,c-diamide: step 5/7.</text>
</comment>
<evidence type="ECO:0000313" key="17">
    <source>
        <dbReference type="EMBL" id="BAO30400.1"/>
    </source>
</evidence>
<dbReference type="Proteomes" id="UP000031637">
    <property type="component" value="Chromosome"/>
</dbReference>
<dbReference type="KEGG" id="shd:SUTH_02618"/>
<evidence type="ECO:0000256" key="5">
    <source>
        <dbReference type="ARBA" id="ARBA00004692"/>
    </source>
</evidence>
<feature type="binding site" evidence="16">
    <location>
        <begin position="32"/>
        <end position="34"/>
    </location>
    <ligand>
        <name>GTP</name>
        <dbReference type="ChEBI" id="CHEBI:37565"/>
    </ligand>
</feature>
<dbReference type="CDD" id="cd00544">
    <property type="entry name" value="CobU"/>
    <property type="match status" value="1"/>
</dbReference>
<feature type="binding site" evidence="16">
    <location>
        <position position="60"/>
    </location>
    <ligand>
        <name>GTP</name>
        <dbReference type="ChEBI" id="CHEBI:37565"/>
    </ligand>
</feature>